<name>A0AAU9E1C2_9FIRM</name>
<dbReference type="AlphaFoldDB" id="A0AAU9E1C2"/>
<dbReference type="InterPro" id="IPR000868">
    <property type="entry name" value="Isochorismatase-like_dom"/>
</dbReference>
<evidence type="ECO:0000313" key="3">
    <source>
        <dbReference type="Proteomes" id="UP001321786"/>
    </source>
</evidence>
<evidence type="ECO:0000313" key="2">
    <source>
        <dbReference type="EMBL" id="BEP28254.1"/>
    </source>
</evidence>
<dbReference type="EMBL" id="AP028654">
    <property type="protein sequence ID" value="BEP28254.1"/>
    <property type="molecule type" value="Genomic_DNA"/>
</dbReference>
<organism evidence="2 3">
    <name type="scientific">Helicovermis profundi</name>
    <dbReference type="NCBI Taxonomy" id="3065157"/>
    <lineage>
        <taxon>Bacteria</taxon>
        <taxon>Bacillati</taxon>
        <taxon>Bacillota</taxon>
        <taxon>Clostridia</taxon>
        <taxon>Helicovermis</taxon>
    </lineage>
</organism>
<dbReference type="GO" id="GO:0008936">
    <property type="term" value="F:nicotinamidase activity"/>
    <property type="evidence" value="ECO:0007669"/>
    <property type="project" value="InterPro"/>
</dbReference>
<protein>
    <submittedName>
        <fullName evidence="2">Cysteine hydrolase</fullName>
    </submittedName>
</protein>
<dbReference type="KEGG" id="hprf:HLPR_05850"/>
<dbReference type="GO" id="GO:0019365">
    <property type="term" value="P:pyridine nucleotide salvage"/>
    <property type="evidence" value="ECO:0007669"/>
    <property type="project" value="InterPro"/>
</dbReference>
<dbReference type="SUPFAM" id="SSF52499">
    <property type="entry name" value="Isochorismatase-like hydrolases"/>
    <property type="match status" value="1"/>
</dbReference>
<dbReference type="RefSeq" id="WP_338536581.1">
    <property type="nucleotide sequence ID" value="NZ_AP028654.1"/>
</dbReference>
<proteinExistence type="predicted"/>
<dbReference type="PANTHER" id="PTHR47297:SF2">
    <property type="entry name" value="OS02G0606800 PROTEIN"/>
    <property type="match status" value="1"/>
</dbReference>
<keyword evidence="3" id="KW-1185">Reference proteome</keyword>
<sequence>MNTFFNKKDIINTDFPIIEQIIDIIHNVPSLNLDLLDSKETVICIVDMVKGFAINGILSSPKINSLIAPIENFVKYATSKGFTTIAFLDQHTKDSIELKFRPSHCLKDTFESELVDELNNLGITKIFPKNSTNGFVNDKYQKWLKEEGAIYRNFIVVGDCTDICISQYALTQKAFFNENNIDNRIIIPINMIDTYDFEVHNANLINIFSLYQFIDNGLEVVKKITGGDNNDKI</sequence>
<keyword evidence="2" id="KW-0378">Hydrolase</keyword>
<feature type="domain" description="Isochorismatase-like" evidence="1">
    <location>
        <begin position="41"/>
        <end position="170"/>
    </location>
</feature>
<evidence type="ECO:0000259" key="1">
    <source>
        <dbReference type="Pfam" id="PF00857"/>
    </source>
</evidence>
<dbReference type="CDD" id="cd00431">
    <property type="entry name" value="cysteine_hydrolases"/>
    <property type="match status" value="1"/>
</dbReference>
<gene>
    <name evidence="2" type="ORF">HLPR_05850</name>
</gene>
<dbReference type="Proteomes" id="UP001321786">
    <property type="component" value="Chromosome"/>
</dbReference>
<dbReference type="InterPro" id="IPR036380">
    <property type="entry name" value="Isochorismatase-like_sf"/>
</dbReference>
<dbReference type="Gene3D" id="3.40.50.850">
    <property type="entry name" value="Isochorismatase-like"/>
    <property type="match status" value="1"/>
</dbReference>
<accession>A0AAU9E1C2</accession>
<reference evidence="2 3" key="1">
    <citation type="submission" date="2023-08" db="EMBL/GenBank/DDBJ databases">
        <title>Helicovermis profunda gen. nov., sp. nov., a novel mesophilic, fermentative bacterium within the Bacillota from a deep-sea hydrothermal vent chimney.</title>
        <authorList>
            <person name="Miyazaki U."/>
            <person name="Mizutani D."/>
            <person name="Hashimoto Y."/>
            <person name="Tame A."/>
            <person name="Sawayama S."/>
            <person name="Miyazaki J."/>
            <person name="Takai K."/>
            <person name="Nakagawa S."/>
        </authorList>
    </citation>
    <scope>NUCLEOTIDE SEQUENCE [LARGE SCALE GENOMIC DNA]</scope>
    <source>
        <strain evidence="2 3">S502</strain>
    </source>
</reference>
<dbReference type="PANTHER" id="PTHR47297">
    <property type="match status" value="1"/>
</dbReference>
<dbReference type="InterPro" id="IPR044717">
    <property type="entry name" value="NIC1"/>
</dbReference>
<dbReference type="Pfam" id="PF00857">
    <property type="entry name" value="Isochorismatase"/>
    <property type="match status" value="1"/>
</dbReference>